<dbReference type="AlphaFoldDB" id="A0AAV4XYL2"/>
<name>A0AAV4XYL2_CAEEX</name>
<organism evidence="1 2">
    <name type="scientific">Caerostris extrusa</name>
    <name type="common">Bark spider</name>
    <name type="synonym">Caerostris bankana</name>
    <dbReference type="NCBI Taxonomy" id="172846"/>
    <lineage>
        <taxon>Eukaryota</taxon>
        <taxon>Metazoa</taxon>
        <taxon>Ecdysozoa</taxon>
        <taxon>Arthropoda</taxon>
        <taxon>Chelicerata</taxon>
        <taxon>Arachnida</taxon>
        <taxon>Araneae</taxon>
        <taxon>Araneomorphae</taxon>
        <taxon>Entelegynae</taxon>
        <taxon>Araneoidea</taxon>
        <taxon>Araneidae</taxon>
        <taxon>Caerostris</taxon>
    </lineage>
</organism>
<comment type="caution">
    <text evidence="1">The sequence shown here is derived from an EMBL/GenBank/DDBJ whole genome shotgun (WGS) entry which is preliminary data.</text>
</comment>
<gene>
    <name evidence="1" type="ORF">CEXT_75461</name>
</gene>
<proteinExistence type="predicted"/>
<keyword evidence="2" id="KW-1185">Reference proteome</keyword>
<protein>
    <submittedName>
        <fullName evidence="1">Uncharacterized protein</fullName>
    </submittedName>
</protein>
<dbReference type="EMBL" id="BPLR01018515">
    <property type="protein sequence ID" value="GIZ00182.1"/>
    <property type="molecule type" value="Genomic_DNA"/>
</dbReference>
<reference evidence="1 2" key="1">
    <citation type="submission" date="2021-06" db="EMBL/GenBank/DDBJ databases">
        <title>Caerostris extrusa draft genome.</title>
        <authorList>
            <person name="Kono N."/>
            <person name="Arakawa K."/>
        </authorList>
    </citation>
    <scope>NUCLEOTIDE SEQUENCE [LARGE SCALE GENOMIC DNA]</scope>
</reference>
<sequence length="257" mass="29157">MSPAPPVFSEAYRKKTQIFGASKLIVYRVYSPEQQENSLQYPYGTHNLNMFSGTEAAANALRERRFVKLIAFLTDCRYSCTMIYKKGKRVLDNVTSLLFKFSRTDVAANALRERRFVKLIAFLTDFAPRSIKRKGVLDNVTSLRFTFSGTEDAANALREKRFVKLIAFLTDCRYRFAAGTKVKWKGISPTFLCPCLSISGYPIHRIGVYDKPYCPLCIMNEPISKAHLHLCSADEFISSASLTVLICISASFPTTYW</sequence>
<dbReference type="Proteomes" id="UP001054945">
    <property type="component" value="Unassembled WGS sequence"/>
</dbReference>
<accession>A0AAV4XYL2</accession>
<evidence type="ECO:0000313" key="1">
    <source>
        <dbReference type="EMBL" id="GIZ00182.1"/>
    </source>
</evidence>
<evidence type="ECO:0000313" key="2">
    <source>
        <dbReference type="Proteomes" id="UP001054945"/>
    </source>
</evidence>